<name>A0AAU9IHV7_9CILI</name>
<proteinExistence type="predicted"/>
<dbReference type="InterPro" id="IPR001562">
    <property type="entry name" value="Znf_Btk_motif"/>
</dbReference>
<keyword evidence="2" id="KW-1185">Reference proteome</keyword>
<reference evidence="1" key="1">
    <citation type="submission" date="2021-09" db="EMBL/GenBank/DDBJ databases">
        <authorList>
            <consortium name="AG Swart"/>
            <person name="Singh M."/>
            <person name="Singh A."/>
            <person name="Seah K."/>
            <person name="Emmerich C."/>
        </authorList>
    </citation>
    <scope>NUCLEOTIDE SEQUENCE</scope>
    <source>
        <strain evidence="1">ATCC30299</strain>
    </source>
</reference>
<dbReference type="Proteomes" id="UP001162131">
    <property type="component" value="Unassembled WGS sequence"/>
</dbReference>
<dbReference type="Pfam" id="PF00779">
    <property type="entry name" value="BTK"/>
    <property type="match status" value="1"/>
</dbReference>
<accession>A0AAU9IHV7</accession>
<organism evidence="1 2">
    <name type="scientific">Blepharisma stoltei</name>
    <dbReference type="NCBI Taxonomy" id="1481888"/>
    <lineage>
        <taxon>Eukaryota</taxon>
        <taxon>Sar</taxon>
        <taxon>Alveolata</taxon>
        <taxon>Ciliophora</taxon>
        <taxon>Postciliodesmatophora</taxon>
        <taxon>Heterotrichea</taxon>
        <taxon>Heterotrichida</taxon>
        <taxon>Blepharismidae</taxon>
        <taxon>Blepharisma</taxon>
    </lineage>
</organism>
<dbReference type="SUPFAM" id="SSF57850">
    <property type="entry name" value="RING/U-box"/>
    <property type="match status" value="1"/>
</dbReference>
<dbReference type="GO" id="GO:0035556">
    <property type="term" value="P:intracellular signal transduction"/>
    <property type="evidence" value="ECO:0007669"/>
    <property type="project" value="InterPro"/>
</dbReference>
<dbReference type="EMBL" id="CAJZBQ010000013">
    <property type="protein sequence ID" value="CAG9315064.1"/>
    <property type="molecule type" value="Genomic_DNA"/>
</dbReference>
<dbReference type="AlphaFoldDB" id="A0AAU9IHV7"/>
<dbReference type="InterPro" id="IPR011993">
    <property type="entry name" value="PH-like_dom_sf"/>
</dbReference>
<protein>
    <submittedName>
        <fullName evidence="1">Uncharacterized protein</fullName>
    </submittedName>
</protein>
<sequence length="318" mass="36434">MDSNENNNSVLQETQQFSPVRLSFVDEKEAKEISITRRKSSVASLTSYLSDNSSQNSPVSKSRTSLTAQPVRLITNSNNNIGLDKSRFISQVDEHFICKLCSYVVRDPVECDCCENLICQDCWFNFGHCPHGCSEFATKKLAKYAASVYSNFTLKCKNHILGCPYSGPISKILSHEEDCLYVFIKCQNPLCEKQLLKAEKYEDPDSLLVCCDTCRHIVEFSNENFEDPIDVLKSFAYHLDEAKKIIEAEIQEKMKEKIQKIAKDKKLITEANSENERLQEKIHKRISFYHSGRWNVNSRLWSCCGNTNKYANGCREID</sequence>
<comment type="caution">
    <text evidence="1">The sequence shown here is derived from an EMBL/GenBank/DDBJ whole genome shotgun (WGS) entry which is preliminary data.</text>
</comment>
<dbReference type="SUPFAM" id="SSF49599">
    <property type="entry name" value="TRAF domain-like"/>
    <property type="match status" value="1"/>
</dbReference>
<evidence type="ECO:0000313" key="2">
    <source>
        <dbReference type="Proteomes" id="UP001162131"/>
    </source>
</evidence>
<dbReference type="Gene3D" id="3.30.40.10">
    <property type="entry name" value="Zinc/RING finger domain, C3HC4 (zinc finger)"/>
    <property type="match status" value="1"/>
</dbReference>
<dbReference type="InterPro" id="IPR013083">
    <property type="entry name" value="Znf_RING/FYVE/PHD"/>
</dbReference>
<gene>
    <name evidence="1" type="ORF">BSTOLATCC_MIC12839</name>
</gene>
<dbReference type="Gene3D" id="2.30.29.30">
    <property type="entry name" value="Pleckstrin-homology domain (PH domain)/Phosphotyrosine-binding domain (PTB)"/>
    <property type="match status" value="1"/>
</dbReference>
<evidence type="ECO:0000313" key="1">
    <source>
        <dbReference type="EMBL" id="CAG9315064.1"/>
    </source>
</evidence>